<proteinExistence type="predicted"/>
<dbReference type="Proteomes" id="UP001197626">
    <property type="component" value="Chromosome"/>
</dbReference>
<gene>
    <name evidence="1" type="ORF">LN051_00980</name>
</gene>
<dbReference type="EMBL" id="CP086654">
    <property type="protein sequence ID" value="UEX90278.1"/>
    <property type="molecule type" value="Genomic_DNA"/>
</dbReference>
<accession>A0ABY3PDA8</accession>
<reference evidence="1 2" key="1">
    <citation type="journal article" date="2022" name="Pathogens">
        <title>Staphylococcus ratti sp. nov. Isolated from a Lab Rat.</title>
        <authorList>
            <person name="Kovarovic V."/>
            <person name="Sedlacek I."/>
            <person name="Petras P."/>
            <person name="Kralova S."/>
            <person name="Maslanova I."/>
            <person name="Svec P."/>
            <person name="Neumann-Schaal M."/>
            <person name="Botka T."/>
            <person name="Gelbicova T."/>
            <person name="Stankova E."/>
            <person name="Doskar J."/>
            <person name="Pantucek R."/>
        </authorList>
    </citation>
    <scope>NUCLEOTIDE SEQUENCE [LARGE SCALE GENOMIC DNA]</scope>
    <source>
        <strain evidence="1 2">CCM 9025</strain>
    </source>
</reference>
<keyword evidence="2" id="KW-1185">Reference proteome</keyword>
<protein>
    <submittedName>
        <fullName evidence="1">Uncharacterized protein</fullName>
    </submittedName>
</protein>
<name>A0ABY3PDA8_9STAP</name>
<organism evidence="1 2">
    <name type="scientific">Staphylococcus ratti</name>
    <dbReference type="NCBI Taxonomy" id="2892440"/>
    <lineage>
        <taxon>Bacteria</taxon>
        <taxon>Bacillati</taxon>
        <taxon>Bacillota</taxon>
        <taxon>Bacilli</taxon>
        <taxon>Bacillales</taxon>
        <taxon>Staphylococcaceae</taxon>
        <taxon>Staphylococcus</taxon>
    </lineage>
</organism>
<evidence type="ECO:0000313" key="1">
    <source>
        <dbReference type="EMBL" id="UEX90278.1"/>
    </source>
</evidence>
<dbReference type="RefSeq" id="WP_229292774.1">
    <property type="nucleotide sequence ID" value="NZ_CP086654.1"/>
</dbReference>
<sequence length="189" mass="22499">MIIGTALVRHSLPMVNNYRKKLEAENCEQTYITYCDAYYEDFTQDDLDFLKHPLNPGDTVVTVELTSMCNSVETFENILRMFQRRQINFKVLDHQFYFKPEALTESVIETLIGYFEDEYYQYQFLVEDQLVTFGRYRFTPSEVEEILKLLEHQSMNDLSKDTGVPITTLETFILLYREFKRYDSQYTAS</sequence>
<evidence type="ECO:0000313" key="2">
    <source>
        <dbReference type="Proteomes" id="UP001197626"/>
    </source>
</evidence>